<name>A0ABV7WSI8_9GAMM</name>
<sequence>MKKQQGFTLIELIMVIVILGILSAFALPRFADLGGQAEQASIEGVAGAIKSGSAISHATCLADNNCNSNTATGETVTLEGRTLSLVYGYPDASDLVDSVALDGFSNAVVVTRTTEVVGSTTAVPAETIIVSNVSTGTPCAKFVEAFDNDNTATVSIVAPVITVATFTDNGTAGTIDAGDTCS</sequence>
<dbReference type="Pfam" id="PF07963">
    <property type="entry name" value="N_methyl"/>
    <property type="match status" value="1"/>
</dbReference>
<keyword evidence="1" id="KW-0812">Transmembrane</keyword>
<dbReference type="RefSeq" id="WP_290282728.1">
    <property type="nucleotide sequence ID" value="NZ_JAUFQI010000001.1"/>
</dbReference>
<proteinExistence type="predicted"/>
<gene>
    <name evidence="2" type="ORF">ACFOND_06400</name>
</gene>
<dbReference type="InterPro" id="IPR045584">
    <property type="entry name" value="Pilin-like"/>
</dbReference>
<dbReference type="EMBL" id="JBHRYN010000008">
    <property type="protein sequence ID" value="MFC3701269.1"/>
    <property type="molecule type" value="Genomic_DNA"/>
</dbReference>
<comment type="caution">
    <text evidence="2">The sequence shown here is derived from an EMBL/GenBank/DDBJ whole genome shotgun (WGS) entry which is preliminary data.</text>
</comment>
<protein>
    <submittedName>
        <fullName evidence="2">Type II secretion system protein</fullName>
    </submittedName>
</protein>
<evidence type="ECO:0000313" key="2">
    <source>
        <dbReference type="EMBL" id="MFC3701269.1"/>
    </source>
</evidence>
<accession>A0ABV7WSI8</accession>
<dbReference type="InterPro" id="IPR012902">
    <property type="entry name" value="N_methyl_site"/>
</dbReference>
<keyword evidence="1" id="KW-0472">Membrane</keyword>
<evidence type="ECO:0000256" key="1">
    <source>
        <dbReference type="SAM" id="Phobius"/>
    </source>
</evidence>
<feature type="transmembrane region" description="Helical" evidence="1">
    <location>
        <begin position="7"/>
        <end position="27"/>
    </location>
</feature>
<evidence type="ECO:0000313" key="3">
    <source>
        <dbReference type="Proteomes" id="UP001595710"/>
    </source>
</evidence>
<dbReference type="Gene3D" id="3.30.700.10">
    <property type="entry name" value="Glycoprotein, Type 4 Pilin"/>
    <property type="match status" value="1"/>
</dbReference>
<dbReference type="NCBIfam" id="TIGR02532">
    <property type="entry name" value="IV_pilin_GFxxxE"/>
    <property type="match status" value="1"/>
</dbReference>
<keyword evidence="3" id="KW-1185">Reference proteome</keyword>
<keyword evidence="1" id="KW-1133">Transmembrane helix</keyword>
<reference evidence="3" key="1">
    <citation type="journal article" date="2019" name="Int. J. Syst. Evol. Microbiol.">
        <title>The Global Catalogue of Microorganisms (GCM) 10K type strain sequencing project: providing services to taxonomists for standard genome sequencing and annotation.</title>
        <authorList>
            <consortium name="The Broad Institute Genomics Platform"/>
            <consortium name="The Broad Institute Genome Sequencing Center for Infectious Disease"/>
            <person name="Wu L."/>
            <person name="Ma J."/>
        </authorList>
    </citation>
    <scope>NUCLEOTIDE SEQUENCE [LARGE SCALE GENOMIC DNA]</scope>
    <source>
        <strain evidence="3">CECT 8288</strain>
    </source>
</reference>
<organism evidence="2 3">
    <name type="scientific">Reinekea marina</name>
    <dbReference type="NCBI Taxonomy" id="1310421"/>
    <lineage>
        <taxon>Bacteria</taxon>
        <taxon>Pseudomonadati</taxon>
        <taxon>Pseudomonadota</taxon>
        <taxon>Gammaproteobacteria</taxon>
        <taxon>Oceanospirillales</taxon>
        <taxon>Saccharospirillaceae</taxon>
        <taxon>Reinekea</taxon>
    </lineage>
</organism>
<dbReference type="PROSITE" id="PS00409">
    <property type="entry name" value="PROKAR_NTER_METHYL"/>
    <property type="match status" value="1"/>
</dbReference>
<dbReference type="SUPFAM" id="SSF54523">
    <property type="entry name" value="Pili subunits"/>
    <property type="match status" value="1"/>
</dbReference>
<dbReference type="Proteomes" id="UP001595710">
    <property type="component" value="Unassembled WGS sequence"/>
</dbReference>